<keyword evidence="3" id="KW-1185">Reference proteome</keyword>
<evidence type="ECO:0000256" key="1">
    <source>
        <dbReference type="SAM" id="MobiDB-lite"/>
    </source>
</evidence>
<evidence type="ECO:0000313" key="2">
    <source>
        <dbReference type="EMBL" id="KAG1788454.1"/>
    </source>
</evidence>
<dbReference type="AlphaFoldDB" id="A0A9P7AFS9"/>
<dbReference type="Proteomes" id="UP000719766">
    <property type="component" value="Unassembled WGS sequence"/>
</dbReference>
<feature type="region of interest" description="Disordered" evidence="1">
    <location>
        <begin position="1"/>
        <end position="58"/>
    </location>
</feature>
<dbReference type="RefSeq" id="XP_041155682.1">
    <property type="nucleotide sequence ID" value="XM_041300613.1"/>
</dbReference>
<protein>
    <submittedName>
        <fullName evidence="2">Uncharacterized protein</fullName>
    </submittedName>
</protein>
<dbReference type="OrthoDB" id="3261594at2759"/>
<comment type="caution">
    <text evidence="2">The sequence shown here is derived from an EMBL/GenBank/DDBJ whole genome shotgun (WGS) entry which is preliminary data.</text>
</comment>
<accession>A0A9P7AFS9</accession>
<organism evidence="2 3">
    <name type="scientific">Suillus plorans</name>
    <dbReference type="NCBI Taxonomy" id="116603"/>
    <lineage>
        <taxon>Eukaryota</taxon>
        <taxon>Fungi</taxon>
        <taxon>Dikarya</taxon>
        <taxon>Basidiomycota</taxon>
        <taxon>Agaricomycotina</taxon>
        <taxon>Agaricomycetes</taxon>
        <taxon>Agaricomycetidae</taxon>
        <taxon>Boletales</taxon>
        <taxon>Suillineae</taxon>
        <taxon>Suillaceae</taxon>
        <taxon>Suillus</taxon>
    </lineage>
</organism>
<reference evidence="2" key="1">
    <citation type="journal article" date="2020" name="New Phytol.">
        <title>Comparative genomics reveals dynamic genome evolution in host specialist ectomycorrhizal fungi.</title>
        <authorList>
            <person name="Lofgren L.A."/>
            <person name="Nguyen N.H."/>
            <person name="Vilgalys R."/>
            <person name="Ruytinx J."/>
            <person name="Liao H.L."/>
            <person name="Branco S."/>
            <person name="Kuo A."/>
            <person name="LaButti K."/>
            <person name="Lipzen A."/>
            <person name="Andreopoulos W."/>
            <person name="Pangilinan J."/>
            <person name="Riley R."/>
            <person name="Hundley H."/>
            <person name="Na H."/>
            <person name="Barry K."/>
            <person name="Grigoriev I.V."/>
            <person name="Stajich J.E."/>
            <person name="Kennedy P.G."/>
        </authorList>
    </citation>
    <scope>NUCLEOTIDE SEQUENCE</scope>
    <source>
        <strain evidence="2">S12</strain>
    </source>
</reference>
<dbReference type="EMBL" id="JABBWE010000068">
    <property type="protein sequence ID" value="KAG1788454.1"/>
    <property type="molecule type" value="Genomic_DNA"/>
</dbReference>
<proteinExistence type="predicted"/>
<name>A0A9P7AFS9_9AGAM</name>
<sequence>MPDPDFDGLPRDLDIEPIEGCDNDELHRGPDVPPDNLDNNEMCAPHQNEHNEIPPAAHWHNPLKDLDLDQLSRDAKCFELQRDMQFILALHNATLNDGVELIGDALERL</sequence>
<dbReference type="GeneID" id="64594377"/>
<evidence type="ECO:0000313" key="3">
    <source>
        <dbReference type="Proteomes" id="UP000719766"/>
    </source>
</evidence>
<gene>
    <name evidence="2" type="ORF">HD556DRAFT_1312042</name>
</gene>